<accession>A0A3Q3F080</accession>
<dbReference type="GeneTree" id="ENSGT00940000177764"/>
<name>A0A3Q3F080_9LABR</name>
<evidence type="ECO:0000256" key="1">
    <source>
        <dbReference type="SAM" id="MobiDB-lite"/>
    </source>
</evidence>
<keyword evidence="3" id="KW-1185">Reference proteome</keyword>
<protein>
    <recommendedName>
        <fullName evidence="4">Transposase Tc1-like domain-containing protein</fullName>
    </recommendedName>
</protein>
<dbReference type="AlphaFoldDB" id="A0A3Q3F080"/>
<reference evidence="2" key="1">
    <citation type="submission" date="2025-08" db="UniProtKB">
        <authorList>
            <consortium name="Ensembl"/>
        </authorList>
    </citation>
    <scope>IDENTIFICATION</scope>
</reference>
<evidence type="ECO:0000313" key="2">
    <source>
        <dbReference type="Ensembl" id="ENSLBEP00000012999.1"/>
    </source>
</evidence>
<proteinExistence type="predicted"/>
<organism evidence="2 3">
    <name type="scientific">Labrus bergylta</name>
    <name type="common">ballan wrasse</name>
    <dbReference type="NCBI Taxonomy" id="56723"/>
    <lineage>
        <taxon>Eukaryota</taxon>
        <taxon>Metazoa</taxon>
        <taxon>Chordata</taxon>
        <taxon>Craniata</taxon>
        <taxon>Vertebrata</taxon>
        <taxon>Euteleostomi</taxon>
        <taxon>Actinopterygii</taxon>
        <taxon>Neopterygii</taxon>
        <taxon>Teleostei</taxon>
        <taxon>Neoteleostei</taxon>
        <taxon>Acanthomorphata</taxon>
        <taxon>Eupercaria</taxon>
        <taxon>Labriformes</taxon>
        <taxon>Labridae</taxon>
        <taxon>Labrus</taxon>
    </lineage>
</organism>
<dbReference type="Ensembl" id="ENSLBET00000013684.1">
    <property type="protein sequence ID" value="ENSLBEP00000012999.1"/>
    <property type="gene ID" value="ENSLBEG00000010002.1"/>
</dbReference>
<dbReference type="Proteomes" id="UP000261660">
    <property type="component" value="Unplaced"/>
</dbReference>
<evidence type="ECO:0008006" key="4">
    <source>
        <dbReference type="Google" id="ProtNLM"/>
    </source>
</evidence>
<sequence>THKNTQKHTKTHKNTQKHNDDIITNRPRSRRPKKTTPQEDRFLTLSALRNRRQYSTDLLSRFAGPYGRWLSTQTMRIRLLVCHRAARRPAMTALHCQAHLRWCRQLLHWNLNLWRNVIRLHRVINKASSDLLSSCMK</sequence>
<feature type="region of interest" description="Disordered" evidence="1">
    <location>
        <begin position="1"/>
        <end position="39"/>
    </location>
</feature>
<dbReference type="InParanoid" id="A0A3Q3F080"/>
<evidence type="ECO:0000313" key="3">
    <source>
        <dbReference type="Proteomes" id="UP000261660"/>
    </source>
</evidence>
<reference evidence="2" key="2">
    <citation type="submission" date="2025-09" db="UniProtKB">
        <authorList>
            <consortium name="Ensembl"/>
        </authorList>
    </citation>
    <scope>IDENTIFICATION</scope>
</reference>
<feature type="compositionally biased region" description="Basic residues" evidence="1">
    <location>
        <begin position="1"/>
        <end position="16"/>
    </location>
</feature>